<dbReference type="Proteomes" id="UP000075243">
    <property type="component" value="Chromosome 8"/>
</dbReference>
<gene>
    <name evidence="3" type="ORF">KK1_017149</name>
</gene>
<sequence length="327" mass="36765">YDGTTDPDEHINIFFTQVTLSTTDVAALCRIFPTSLKGRALSWFTRLPANSVDSFNTLASQFTIQFATSRPHQLTSLALDERVEPIEDRHPIVIGPTDLHVTYLGSNLSEAEKHEIGQVVRKKKDLFAWRPADMPGIDPNFLCHKLSPIKLERAEYVIREVHDGICGSHSGGRTLTAKILRAGYYWPTLKSDCADYVKKCVQCQKHGNLIHALATELHSISSPWPFALWGIDILGPFPLAKGQCKFLFVAVDYFTKWIEAEPLTSITATNVQKFVWKNIITRCTPQSSTNETSFRLTYGTDVMIPIEVGEPSFRRTHFHEDSNDGAI</sequence>
<reference evidence="3 4" key="1">
    <citation type="journal article" date="2012" name="Nat. Biotechnol.">
        <title>Draft genome sequence of pigeonpea (Cajanus cajan), an orphan legume crop of resource-poor farmers.</title>
        <authorList>
            <person name="Varshney R.K."/>
            <person name="Chen W."/>
            <person name="Li Y."/>
            <person name="Bharti A.K."/>
            <person name="Saxena R.K."/>
            <person name="Schlueter J.A."/>
            <person name="Donoghue M.T."/>
            <person name="Azam S."/>
            <person name="Fan G."/>
            <person name="Whaley A.M."/>
            <person name="Farmer A.D."/>
            <person name="Sheridan J."/>
            <person name="Iwata A."/>
            <person name="Tuteja R."/>
            <person name="Penmetsa R.V."/>
            <person name="Wu W."/>
            <person name="Upadhyaya H.D."/>
            <person name="Yang S.P."/>
            <person name="Shah T."/>
            <person name="Saxena K.B."/>
            <person name="Michael T."/>
            <person name="McCombie W.R."/>
            <person name="Yang B."/>
            <person name="Zhang G."/>
            <person name="Yang H."/>
            <person name="Wang J."/>
            <person name="Spillane C."/>
            <person name="Cook D.R."/>
            <person name="May G.D."/>
            <person name="Xu X."/>
            <person name="Jackson S.A."/>
        </authorList>
    </citation>
    <scope>NUCLEOTIDE SEQUENCE [LARGE SCALE GENOMIC DNA]</scope>
    <source>
        <strain evidence="4">cv. Asha</strain>
    </source>
</reference>
<dbReference type="Pfam" id="PF03732">
    <property type="entry name" value="Retrotrans_gag"/>
    <property type="match status" value="1"/>
</dbReference>
<dbReference type="AlphaFoldDB" id="A0A151T6C1"/>
<dbReference type="InterPro" id="IPR036397">
    <property type="entry name" value="RNaseH_sf"/>
</dbReference>
<dbReference type="GO" id="GO:0003676">
    <property type="term" value="F:nucleic acid binding"/>
    <property type="evidence" value="ECO:0007669"/>
    <property type="project" value="InterPro"/>
</dbReference>
<dbReference type="EMBL" id="CM003610">
    <property type="protein sequence ID" value="KYP62608.1"/>
    <property type="molecule type" value="Genomic_DNA"/>
</dbReference>
<name>A0A151T6C1_CAJCA</name>
<organism evidence="3 4">
    <name type="scientific">Cajanus cajan</name>
    <name type="common">Pigeon pea</name>
    <name type="synonym">Cajanus indicus</name>
    <dbReference type="NCBI Taxonomy" id="3821"/>
    <lineage>
        <taxon>Eukaryota</taxon>
        <taxon>Viridiplantae</taxon>
        <taxon>Streptophyta</taxon>
        <taxon>Embryophyta</taxon>
        <taxon>Tracheophyta</taxon>
        <taxon>Spermatophyta</taxon>
        <taxon>Magnoliopsida</taxon>
        <taxon>eudicotyledons</taxon>
        <taxon>Gunneridae</taxon>
        <taxon>Pentapetalae</taxon>
        <taxon>rosids</taxon>
        <taxon>fabids</taxon>
        <taxon>Fabales</taxon>
        <taxon>Fabaceae</taxon>
        <taxon>Papilionoideae</taxon>
        <taxon>50 kb inversion clade</taxon>
        <taxon>NPAAA clade</taxon>
        <taxon>indigoferoid/millettioid clade</taxon>
        <taxon>Phaseoleae</taxon>
        <taxon>Cajanus</taxon>
    </lineage>
</organism>
<evidence type="ECO:0000259" key="2">
    <source>
        <dbReference type="Pfam" id="PF17921"/>
    </source>
</evidence>
<dbReference type="InterPro" id="IPR052160">
    <property type="entry name" value="Gypsy_RT_Integrase-like"/>
</dbReference>
<protein>
    <submittedName>
        <fullName evidence="3">Gypsy retrotransposon integrase-like protein 1</fullName>
    </submittedName>
</protein>
<dbReference type="SUPFAM" id="SSF53098">
    <property type="entry name" value="Ribonuclease H-like"/>
    <property type="match status" value="1"/>
</dbReference>
<dbReference type="Gramene" id="C.cajan_16661.t">
    <property type="protein sequence ID" value="C.cajan_16661.t"/>
    <property type="gene ID" value="C.cajan_16661"/>
</dbReference>
<dbReference type="Gene3D" id="1.10.340.70">
    <property type="match status" value="1"/>
</dbReference>
<evidence type="ECO:0000313" key="3">
    <source>
        <dbReference type="EMBL" id="KYP62608.1"/>
    </source>
</evidence>
<evidence type="ECO:0000313" key="4">
    <source>
        <dbReference type="Proteomes" id="UP000075243"/>
    </source>
</evidence>
<dbReference type="Gene3D" id="3.30.420.10">
    <property type="entry name" value="Ribonuclease H-like superfamily/Ribonuclease H"/>
    <property type="match status" value="1"/>
</dbReference>
<feature type="domain" description="Retrotransposon gag" evidence="1">
    <location>
        <begin position="30"/>
        <end position="73"/>
    </location>
</feature>
<evidence type="ECO:0000259" key="1">
    <source>
        <dbReference type="Pfam" id="PF03732"/>
    </source>
</evidence>
<dbReference type="InterPro" id="IPR041588">
    <property type="entry name" value="Integrase_H2C2"/>
</dbReference>
<proteinExistence type="predicted"/>
<keyword evidence="4" id="KW-1185">Reference proteome</keyword>
<dbReference type="InterPro" id="IPR005162">
    <property type="entry name" value="Retrotrans_gag_dom"/>
</dbReference>
<accession>A0A151T6C1</accession>
<feature type="domain" description="Integrase zinc-binding" evidence="2">
    <location>
        <begin position="154"/>
        <end position="206"/>
    </location>
</feature>
<dbReference type="Pfam" id="PF17921">
    <property type="entry name" value="Integrase_H2C2"/>
    <property type="match status" value="1"/>
</dbReference>
<feature type="non-terminal residue" evidence="3">
    <location>
        <position position="1"/>
    </location>
</feature>
<dbReference type="InterPro" id="IPR012337">
    <property type="entry name" value="RNaseH-like_sf"/>
</dbReference>
<dbReference type="PANTHER" id="PTHR47266">
    <property type="entry name" value="ENDONUCLEASE-RELATED"/>
    <property type="match status" value="1"/>
</dbReference>